<evidence type="ECO:0000313" key="2">
    <source>
        <dbReference type="Proteomes" id="UP000712080"/>
    </source>
</evidence>
<accession>A0A972JJK7</accession>
<dbReference type="CDD" id="cd11579">
    <property type="entry name" value="Glyco_tran_WbsX"/>
    <property type="match status" value="1"/>
</dbReference>
<gene>
    <name evidence="1" type="ORF">G6047_15725</name>
</gene>
<protein>
    <submittedName>
        <fullName evidence="1">Lipopolysaccharide biosynthesis protein</fullName>
    </submittedName>
</protein>
<sequence>MNRARIIAYYLPQFHPVPENDEWWGKGFTEWTNVGKAKPLFKKHDQPKLPADLGYYDLRIPEVREEQARLAKSYGIEGFCYWHYWFGNGKRLLEKPFQEVLESGNPDFGFCLAWANVKWGGLAYGDLFKRLLIDQEYPGIDDYTAHFNELLPAFLDKRYLRIDNKPIFTVYNPAGLPDPKLFTDHWQKLAKANGLDGIYFIAYQHFGYPYSENGFDALTPPSPSHLFLRIKSTLKEKIVRKLTPYKWLQYKYRSFHLRDLYRHSQLVDASDYSDVPKDIKFFPSCVPNWDHTPRSGHKGQVIVEASPEHFYRNLQNCYRRIKDYKPDEQIIFIKAWNEWAEGNYLEPDQKTGFANLEQIRKFQDGLNNQDVPDKR</sequence>
<dbReference type="RefSeq" id="WP_169528575.1">
    <property type="nucleotide sequence ID" value="NZ_JAAMPU010000108.1"/>
</dbReference>
<dbReference type="AlphaFoldDB" id="A0A972JJK7"/>
<name>A0A972JJK7_9FLAO</name>
<dbReference type="PANTHER" id="PTHR41244:SF1">
    <property type="entry name" value="GLYCOSYLTRANSFERASE"/>
    <property type="match status" value="1"/>
</dbReference>
<reference evidence="1" key="1">
    <citation type="submission" date="2020-02" db="EMBL/GenBank/DDBJ databases">
        <title>Flavobacterium sp. genome.</title>
        <authorList>
            <person name="Jung H.S."/>
            <person name="Baek J.H."/>
            <person name="Jeon C.O."/>
        </authorList>
    </citation>
    <scope>NUCLEOTIDE SEQUENCE</scope>
    <source>
        <strain evidence="1">SE-s28</strain>
    </source>
</reference>
<dbReference type="PANTHER" id="PTHR41244">
    <property type="entry name" value="RHAMNAN SYNTHESIS F"/>
    <property type="match status" value="1"/>
</dbReference>
<proteinExistence type="predicted"/>
<dbReference type="InterPro" id="IPR032719">
    <property type="entry name" value="WbsX"/>
</dbReference>
<dbReference type="Pfam" id="PF14307">
    <property type="entry name" value="Glyco_tran_WbsX"/>
    <property type="match status" value="1"/>
</dbReference>
<dbReference type="Proteomes" id="UP000712080">
    <property type="component" value="Unassembled WGS sequence"/>
</dbReference>
<dbReference type="Gene3D" id="3.20.20.80">
    <property type="entry name" value="Glycosidases"/>
    <property type="match status" value="1"/>
</dbReference>
<organism evidence="1 2">
    <name type="scientific">Flavobacterium silvaticum</name>
    <dbReference type="NCBI Taxonomy" id="1852020"/>
    <lineage>
        <taxon>Bacteria</taxon>
        <taxon>Pseudomonadati</taxon>
        <taxon>Bacteroidota</taxon>
        <taxon>Flavobacteriia</taxon>
        <taxon>Flavobacteriales</taxon>
        <taxon>Flavobacteriaceae</taxon>
        <taxon>Flavobacterium</taxon>
    </lineage>
</organism>
<comment type="caution">
    <text evidence="1">The sequence shown here is derived from an EMBL/GenBank/DDBJ whole genome shotgun (WGS) entry which is preliminary data.</text>
</comment>
<dbReference type="EMBL" id="JAAMPU010000108">
    <property type="protein sequence ID" value="NMH29488.1"/>
    <property type="molecule type" value="Genomic_DNA"/>
</dbReference>
<keyword evidence="2" id="KW-1185">Reference proteome</keyword>
<evidence type="ECO:0000313" key="1">
    <source>
        <dbReference type="EMBL" id="NMH29488.1"/>
    </source>
</evidence>